<dbReference type="Proteomes" id="UP000430232">
    <property type="component" value="Unassembled WGS sequence"/>
</dbReference>
<feature type="transmembrane region" description="Helical" evidence="1">
    <location>
        <begin position="259"/>
        <end position="278"/>
    </location>
</feature>
<evidence type="ECO:0000313" key="5">
    <source>
        <dbReference type="Proteomes" id="UP000494222"/>
    </source>
</evidence>
<dbReference type="GeneID" id="99789514"/>
<sequence length="283" mass="29968">MRHLRHRADEHDPLMIDAARLLNRSALLLAGSVLADSGIEHYRGTFHNRAMIAPLVASTLSVLASVHGHADDTPQRHRLRDAVHVAAAAVGLAGSAFHLYNVTKRPGRFSWHNLFYGAPLGAPVALLLSGLLGATGERLRARPADAPRIAGLPAGRALAGLVAAGLVGTLGEVGLLHFRGAFQHRAMFAPLIVPPIAALSAARIAMSRPCGDRRFSRWWMRATAVLGCVGVAFHARGVARQMGGWRNWSQNVLSGPPLPAPPSFTALAIAGLAATALAEREGR</sequence>
<evidence type="ECO:0000313" key="4">
    <source>
        <dbReference type="Proteomes" id="UP000430232"/>
    </source>
</evidence>
<protein>
    <submittedName>
        <fullName evidence="3">Membrane protein</fullName>
    </submittedName>
</protein>
<dbReference type="OrthoDB" id="69557at2"/>
<evidence type="ECO:0000313" key="3">
    <source>
        <dbReference type="EMBL" id="VWB49638.1"/>
    </source>
</evidence>
<organism evidence="2 4">
    <name type="scientific">Burkholderia latens</name>
    <dbReference type="NCBI Taxonomy" id="488446"/>
    <lineage>
        <taxon>Bacteria</taxon>
        <taxon>Pseudomonadati</taxon>
        <taxon>Pseudomonadota</taxon>
        <taxon>Betaproteobacteria</taxon>
        <taxon>Burkholderiales</taxon>
        <taxon>Burkholderiaceae</taxon>
        <taxon>Burkholderia</taxon>
        <taxon>Burkholderia cepacia complex</taxon>
    </lineage>
</organism>
<evidence type="ECO:0000313" key="2">
    <source>
        <dbReference type="EMBL" id="KAB0632005.1"/>
    </source>
</evidence>
<name>A0A6H9SRT5_9BURK</name>
<keyword evidence="1" id="KW-0812">Transmembrane</keyword>
<reference evidence="2 4" key="1">
    <citation type="submission" date="2019-09" db="EMBL/GenBank/DDBJ databases">
        <title>Draft genome sequences of 48 bacterial type strains from the CCUG.</title>
        <authorList>
            <person name="Tunovic T."/>
            <person name="Pineiro-Iglesias B."/>
            <person name="Unosson C."/>
            <person name="Inganas E."/>
            <person name="Ohlen M."/>
            <person name="Cardew S."/>
            <person name="Jensie-Markopoulos S."/>
            <person name="Salva-Serra F."/>
            <person name="Jaen-Luchoro D."/>
            <person name="Karlsson R."/>
            <person name="Svensson-Stadler L."/>
            <person name="Chun J."/>
            <person name="Moore E."/>
        </authorList>
    </citation>
    <scope>NUCLEOTIDE SEQUENCE [LARGE SCALE GENOMIC DNA]</scope>
    <source>
        <strain evidence="2 4">CCUG 54555</strain>
    </source>
</reference>
<dbReference type="EMBL" id="VZOJ01000142">
    <property type="protein sequence ID" value="KAB0632005.1"/>
    <property type="molecule type" value="Genomic_DNA"/>
</dbReference>
<dbReference type="EMBL" id="CABVPL010000012">
    <property type="protein sequence ID" value="VWB49638.1"/>
    <property type="molecule type" value="Genomic_DNA"/>
</dbReference>
<accession>A0A6H9SRT5</accession>
<evidence type="ECO:0000256" key="1">
    <source>
        <dbReference type="SAM" id="Phobius"/>
    </source>
</evidence>
<dbReference type="Proteomes" id="UP000494222">
    <property type="component" value="Unassembled WGS sequence"/>
</dbReference>
<keyword evidence="1" id="KW-0472">Membrane</keyword>
<keyword evidence="4" id="KW-1185">Reference proteome</keyword>
<dbReference type="RefSeq" id="WP_151068252.1">
    <property type="nucleotide sequence ID" value="NZ_CABVPL010000012.1"/>
</dbReference>
<dbReference type="AlphaFoldDB" id="A0A6H9SRT5"/>
<feature type="transmembrane region" description="Helical" evidence="1">
    <location>
        <begin position="82"/>
        <end position="102"/>
    </location>
</feature>
<feature type="transmembrane region" description="Helical" evidence="1">
    <location>
        <begin position="188"/>
        <end position="206"/>
    </location>
</feature>
<gene>
    <name evidence="3" type="ORF">BLA24064_02250</name>
    <name evidence="2" type="ORF">F7R21_30425</name>
</gene>
<feature type="transmembrane region" description="Helical" evidence="1">
    <location>
        <begin position="157"/>
        <end position="176"/>
    </location>
</feature>
<feature type="transmembrane region" description="Helical" evidence="1">
    <location>
        <begin position="114"/>
        <end position="136"/>
    </location>
</feature>
<reference evidence="3 5" key="2">
    <citation type="submission" date="2019-09" db="EMBL/GenBank/DDBJ databases">
        <authorList>
            <person name="Depoorter E."/>
        </authorList>
    </citation>
    <scope>NUCLEOTIDE SEQUENCE [LARGE SCALE GENOMIC DNA]</scope>
    <source>
        <strain evidence="3">LMG 24064</strain>
    </source>
</reference>
<proteinExistence type="predicted"/>
<keyword evidence="1" id="KW-1133">Transmembrane helix</keyword>
<feature type="transmembrane region" description="Helical" evidence="1">
    <location>
        <begin position="218"/>
        <end position="239"/>
    </location>
</feature>